<evidence type="ECO:0000313" key="11">
    <source>
        <dbReference type="EMBL" id="GAA3509796.1"/>
    </source>
</evidence>
<comment type="catalytic activity">
    <reaction evidence="7">
        <text>4 porphobilinogen + H2O = hydroxymethylbilane + 4 NH4(+)</text>
        <dbReference type="Rhea" id="RHEA:13185"/>
        <dbReference type="ChEBI" id="CHEBI:15377"/>
        <dbReference type="ChEBI" id="CHEBI:28938"/>
        <dbReference type="ChEBI" id="CHEBI:57845"/>
        <dbReference type="ChEBI" id="CHEBI:58126"/>
        <dbReference type="EC" id="2.5.1.61"/>
    </reaction>
</comment>
<evidence type="ECO:0000256" key="6">
    <source>
        <dbReference type="ARBA" id="ARBA00023244"/>
    </source>
</evidence>
<dbReference type="Pfam" id="PF01379">
    <property type="entry name" value="Porphobil_deam"/>
    <property type="match status" value="1"/>
</dbReference>
<keyword evidence="12" id="KW-1185">Reference proteome</keyword>
<feature type="domain" description="Porphobilinogen deaminase N-terminal" evidence="9">
    <location>
        <begin position="31"/>
        <end position="242"/>
    </location>
</feature>
<keyword evidence="6" id="KW-0627">Porphyrin biosynthesis</keyword>
<evidence type="ECO:0000256" key="5">
    <source>
        <dbReference type="ARBA" id="ARBA00022679"/>
    </source>
</evidence>
<reference evidence="12" key="1">
    <citation type="journal article" date="2019" name="Int. J. Syst. Evol. Microbiol.">
        <title>The Global Catalogue of Microorganisms (GCM) 10K type strain sequencing project: providing services to taxonomists for standard genome sequencing and annotation.</title>
        <authorList>
            <consortium name="The Broad Institute Genomics Platform"/>
            <consortium name="The Broad Institute Genome Sequencing Center for Infectious Disease"/>
            <person name="Wu L."/>
            <person name="Ma J."/>
        </authorList>
    </citation>
    <scope>NUCLEOTIDE SEQUENCE [LARGE SCALE GENOMIC DNA]</scope>
    <source>
        <strain evidence="12">JCM 17316</strain>
    </source>
</reference>
<dbReference type="SUPFAM" id="SSF53850">
    <property type="entry name" value="Periplasmic binding protein-like II"/>
    <property type="match status" value="1"/>
</dbReference>
<gene>
    <name evidence="11" type="primary">hemC_2</name>
    <name evidence="11" type="ORF">GCM10022416_63890</name>
</gene>
<evidence type="ECO:0000256" key="4">
    <source>
        <dbReference type="ARBA" id="ARBA00012655"/>
    </source>
</evidence>
<dbReference type="EC" id="2.5.1.61" evidence="4 8"/>
<evidence type="ECO:0000256" key="8">
    <source>
        <dbReference type="NCBIfam" id="TIGR00212"/>
    </source>
</evidence>
<dbReference type="Gene3D" id="3.40.190.10">
    <property type="entry name" value="Periplasmic binding protein-like II"/>
    <property type="match status" value="2"/>
</dbReference>
<dbReference type="Pfam" id="PF03900">
    <property type="entry name" value="Porphobil_deamC"/>
    <property type="match status" value="1"/>
</dbReference>
<dbReference type="InterPro" id="IPR036803">
    <property type="entry name" value="Porphobilinogen_deaminase_C_sf"/>
</dbReference>
<dbReference type="InterPro" id="IPR022418">
    <property type="entry name" value="Porphobilinogen_deaminase_C"/>
</dbReference>
<dbReference type="InterPro" id="IPR022417">
    <property type="entry name" value="Porphobilin_deaminase_N"/>
</dbReference>
<comment type="caution">
    <text evidence="11">The sequence shown here is derived from an EMBL/GenBank/DDBJ whole genome shotgun (WGS) entry which is preliminary data.</text>
</comment>
<dbReference type="PROSITE" id="PS00533">
    <property type="entry name" value="PORPHOBILINOGEN_DEAM"/>
    <property type="match status" value="1"/>
</dbReference>
<feature type="domain" description="Porphobilinogen deaminase C-terminal" evidence="10">
    <location>
        <begin position="258"/>
        <end position="325"/>
    </location>
</feature>
<comment type="similarity">
    <text evidence="3">Belongs to the HMBS family.</text>
</comment>
<dbReference type="PIRSF" id="PIRSF001438">
    <property type="entry name" value="4pyrrol_synth_OHMeBilane_synth"/>
    <property type="match status" value="1"/>
</dbReference>
<evidence type="ECO:0000259" key="10">
    <source>
        <dbReference type="Pfam" id="PF03900"/>
    </source>
</evidence>
<dbReference type="NCBIfam" id="TIGR00212">
    <property type="entry name" value="hemC"/>
    <property type="match status" value="1"/>
</dbReference>
<evidence type="ECO:0000256" key="2">
    <source>
        <dbReference type="ARBA" id="ARBA00002869"/>
    </source>
</evidence>
<dbReference type="Proteomes" id="UP001500266">
    <property type="component" value="Unassembled WGS sequence"/>
</dbReference>
<dbReference type="PANTHER" id="PTHR11557:SF0">
    <property type="entry name" value="PORPHOBILINOGEN DEAMINASE"/>
    <property type="match status" value="1"/>
</dbReference>
<dbReference type="PANTHER" id="PTHR11557">
    <property type="entry name" value="PORPHOBILINOGEN DEAMINASE"/>
    <property type="match status" value="1"/>
</dbReference>
<comment type="cofactor">
    <cofactor evidence="1">
        <name>dipyrromethane</name>
        <dbReference type="ChEBI" id="CHEBI:60342"/>
    </cofactor>
</comment>
<evidence type="ECO:0000259" key="9">
    <source>
        <dbReference type="Pfam" id="PF01379"/>
    </source>
</evidence>
<comment type="function">
    <text evidence="2">Tetrapolymerization of the monopyrrole PBG into the hydroxymethylbilane pre-uroporphyrinogen in several discrete steps.</text>
</comment>
<dbReference type="PRINTS" id="PR00151">
    <property type="entry name" value="PORPHBDMNASE"/>
</dbReference>
<accession>A0ABP6UMK9</accession>
<dbReference type="InterPro" id="IPR000860">
    <property type="entry name" value="HemC"/>
</dbReference>
<protein>
    <recommendedName>
        <fullName evidence="4 8">Hydroxymethylbilane synthase</fullName>
        <ecNumber evidence="4 8">2.5.1.61</ecNumber>
    </recommendedName>
</protein>
<dbReference type="EMBL" id="BAABDO010000251">
    <property type="protein sequence ID" value="GAA3509796.1"/>
    <property type="molecule type" value="Genomic_DNA"/>
</dbReference>
<evidence type="ECO:0000256" key="1">
    <source>
        <dbReference type="ARBA" id="ARBA00001916"/>
    </source>
</evidence>
<sequence>MAEIERATSAVMPSPAPVAVYRGRVLSGRRLRLGSRTSPMAMAQAHLVRDLLAGQVDGLDVEIVGIQTSGDAWRGDLAQLGGKGAFLKEIDKALVTGQIDMAVHCLKDVPGDVPLAPGTVIAAYLPREDVRDVVVFPTGSKYSHLDDLPPGSKIATSAVRRKAQLLRVRPDLHVDRIRGNVDTRLARLDAEQRFGAMILAGAGLRRIGMEHRADQVLSLEEMCPAVGAGIICLHVRETDEALVELARLLDDPVTRVHATAERTMLHSLRGHCNSPIAGHCTTTPDGQLSLLGMVFSREGGTFAYAHEWDTPDRAPELGAFVAATLARKGARAIIDGIPH</sequence>
<evidence type="ECO:0000256" key="3">
    <source>
        <dbReference type="ARBA" id="ARBA00005638"/>
    </source>
</evidence>
<keyword evidence="5" id="KW-0808">Transferase</keyword>
<dbReference type="Gene3D" id="3.30.160.40">
    <property type="entry name" value="Porphobilinogen deaminase, C-terminal domain"/>
    <property type="match status" value="1"/>
</dbReference>
<dbReference type="SUPFAM" id="SSF54782">
    <property type="entry name" value="Porphobilinogen deaminase (hydroxymethylbilane synthase), C-terminal domain"/>
    <property type="match status" value="1"/>
</dbReference>
<name>A0ABP6UMK9_9ACTN</name>
<dbReference type="RefSeq" id="WP_345025622.1">
    <property type="nucleotide sequence ID" value="NZ_BAABDO010000251.1"/>
</dbReference>
<proteinExistence type="inferred from homology"/>
<evidence type="ECO:0000313" key="12">
    <source>
        <dbReference type="Proteomes" id="UP001500266"/>
    </source>
</evidence>
<organism evidence="11 12">
    <name type="scientific">Actinomadura keratinilytica</name>
    <dbReference type="NCBI Taxonomy" id="547461"/>
    <lineage>
        <taxon>Bacteria</taxon>
        <taxon>Bacillati</taxon>
        <taxon>Actinomycetota</taxon>
        <taxon>Actinomycetes</taxon>
        <taxon>Streptosporangiales</taxon>
        <taxon>Thermomonosporaceae</taxon>
        <taxon>Actinomadura</taxon>
    </lineage>
</organism>
<dbReference type="InterPro" id="IPR022419">
    <property type="entry name" value="Porphobilin_deaminase_cofac_BS"/>
</dbReference>
<evidence type="ECO:0000256" key="7">
    <source>
        <dbReference type="ARBA" id="ARBA00048169"/>
    </source>
</evidence>